<comment type="caution">
    <text evidence="1">The sequence shown here is derived from an EMBL/GenBank/DDBJ whole genome shotgun (WGS) entry which is preliminary data.</text>
</comment>
<dbReference type="Gene3D" id="1.10.10.10">
    <property type="entry name" value="Winged helix-like DNA-binding domain superfamily/Winged helix DNA-binding domain"/>
    <property type="match status" value="1"/>
</dbReference>
<dbReference type="InterPro" id="IPR036390">
    <property type="entry name" value="WH_DNA-bd_sf"/>
</dbReference>
<evidence type="ECO:0000313" key="2">
    <source>
        <dbReference type="Proteomes" id="UP000188551"/>
    </source>
</evidence>
<reference evidence="1 2" key="1">
    <citation type="submission" date="2017-02" db="EMBL/GenBank/DDBJ databases">
        <title>Amycolatopsis azurea DSM 43854 draft genome.</title>
        <authorList>
            <person name="Mayilraj S."/>
        </authorList>
    </citation>
    <scope>NUCLEOTIDE SEQUENCE [LARGE SCALE GENOMIC DNA]</scope>
    <source>
        <strain evidence="1 2">DSM 43854</strain>
    </source>
</reference>
<dbReference type="EMBL" id="MUXN01000002">
    <property type="protein sequence ID" value="OOC08155.1"/>
    <property type="molecule type" value="Genomic_DNA"/>
</dbReference>
<sequence length="116" mass="12799">MTSPTDASIPVFQRELDPLLLLPIRLFVLCLLADVSWHEEGALATRLRVSSRVLAPHTDRLLAAGYVARHEGHRSLLRLTELGFERLTGHVTAFQRVASRAVDLVAAQRAGPNPPM</sequence>
<proteinExistence type="predicted"/>
<gene>
    <name evidence="1" type="ORF">B0293_04620</name>
</gene>
<dbReference type="Proteomes" id="UP000188551">
    <property type="component" value="Unassembled WGS sequence"/>
</dbReference>
<organism evidence="1 2">
    <name type="scientific">Amycolatopsis azurea DSM 43854</name>
    <dbReference type="NCBI Taxonomy" id="1238180"/>
    <lineage>
        <taxon>Bacteria</taxon>
        <taxon>Bacillati</taxon>
        <taxon>Actinomycetota</taxon>
        <taxon>Actinomycetes</taxon>
        <taxon>Pseudonocardiales</taxon>
        <taxon>Pseudonocardiaceae</taxon>
        <taxon>Amycolatopsis</taxon>
    </lineage>
</organism>
<keyword evidence="2" id="KW-1185">Reference proteome</keyword>
<dbReference type="SUPFAM" id="SSF46785">
    <property type="entry name" value="Winged helix' DNA-binding domain"/>
    <property type="match status" value="1"/>
</dbReference>
<evidence type="ECO:0000313" key="1">
    <source>
        <dbReference type="EMBL" id="OOC08155.1"/>
    </source>
</evidence>
<protein>
    <submittedName>
        <fullName evidence="1">MarR family transcriptional regulator</fullName>
    </submittedName>
</protein>
<accession>A0ABX3JK68</accession>
<name>A0ABX3JK68_9PSEU</name>
<dbReference type="InterPro" id="IPR036388">
    <property type="entry name" value="WH-like_DNA-bd_sf"/>
</dbReference>